<evidence type="ECO:0000313" key="4">
    <source>
        <dbReference type="WBParaSite" id="SBAD_0001210801-mRNA-1"/>
    </source>
</evidence>
<dbReference type="Pfam" id="PF00625">
    <property type="entry name" value="Guanylate_kin"/>
    <property type="match status" value="1"/>
</dbReference>
<dbReference type="OrthoDB" id="5962384at2759"/>
<accession>A0A183J769</accession>
<dbReference type="InterPro" id="IPR008145">
    <property type="entry name" value="GK/Ca_channel_bsu"/>
</dbReference>
<gene>
    <name evidence="2" type="ORF">SBAD_LOCUS11718</name>
</gene>
<dbReference type="Gene3D" id="3.40.50.300">
    <property type="entry name" value="P-loop containing nucleotide triphosphate hydrolases"/>
    <property type="match status" value="1"/>
</dbReference>
<dbReference type="GO" id="GO:0005891">
    <property type="term" value="C:voltage-gated calcium channel complex"/>
    <property type="evidence" value="ECO:0007669"/>
    <property type="project" value="InterPro"/>
</dbReference>
<reference evidence="4" key="1">
    <citation type="submission" date="2016-06" db="UniProtKB">
        <authorList>
            <consortium name="WormBaseParasite"/>
        </authorList>
    </citation>
    <scope>IDENTIFICATION</scope>
</reference>
<evidence type="ECO:0000313" key="2">
    <source>
        <dbReference type="EMBL" id="VDP42421.1"/>
    </source>
</evidence>
<feature type="domain" description="Guanylate kinase/L-type calcium channel beta subunit" evidence="1">
    <location>
        <begin position="4"/>
        <end position="66"/>
    </location>
</feature>
<organism evidence="4">
    <name type="scientific">Soboliphyme baturini</name>
    <dbReference type="NCBI Taxonomy" id="241478"/>
    <lineage>
        <taxon>Eukaryota</taxon>
        <taxon>Metazoa</taxon>
        <taxon>Ecdysozoa</taxon>
        <taxon>Nematoda</taxon>
        <taxon>Enoplea</taxon>
        <taxon>Dorylaimia</taxon>
        <taxon>Dioctophymatida</taxon>
        <taxon>Dioctophymatoidea</taxon>
        <taxon>Soboliphymatidae</taxon>
        <taxon>Soboliphyme</taxon>
    </lineage>
</organism>
<dbReference type="InterPro" id="IPR027417">
    <property type="entry name" value="P-loop_NTPase"/>
</dbReference>
<evidence type="ECO:0000259" key="1">
    <source>
        <dbReference type="Pfam" id="PF00625"/>
    </source>
</evidence>
<proteinExistence type="predicted"/>
<dbReference type="PANTHER" id="PTHR11824">
    <property type="entry name" value="VOLTAGE-DEPENDENT CALCIUM CHANNEL BETA SUBUNIT"/>
    <property type="match status" value="1"/>
</dbReference>
<dbReference type="AlphaFoldDB" id="A0A183J769"/>
<dbReference type="WBParaSite" id="SBAD_0001210801-mRNA-1">
    <property type="protein sequence ID" value="SBAD_0001210801-mRNA-1"/>
    <property type="gene ID" value="SBAD_0001210801"/>
</dbReference>
<reference evidence="2 3" key="2">
    <citation type="submission" date="2018-11" db="EMBL/GenBank/DDBJ databases">
        <authorList>
            <consortium name="Pathogen Informatics"/>
        </authorList>
    </citation>
    <scope>NUCLEOTIDE SEQUENCE [LARGE SCALE GENOMIC DNA]</scope>
</reference>
<dbReference type="GO" id="GO:0005245">
    <property type="term" value="F:voltage-gated calcium channel activity"/>
    <property type="evidence" value="ECO:0007669"/>
    <property type="project" value="InterPro"/>
</dbReference>
<sequence length="108" mass="11980">MQLVILDCDTINHPSQLSKTTLAPIIMFIKISSPKVLQRLIKSRGKSQSRNMSVQMIAADRLAQCSPVRFLHCLRVAGYGSGTDDELSSFISYYCSTLLASCDIVLLR</sequence>
<dbReference type="EMBL" id="UZAM01016242">
    <property type="protein sequence ID" value="VDP42421.1"/>
    <property type="molecule type" value="Genomic_DNA"/>
</dbReference>
<keyword evidence="3" id="KW-1185">Reference proteome</keyword>
<name>A0A183J769_9BILA</name>
<dbReference type="Proteomes" id="UP000270296">
    <property type="component" value="Unassembled WGS sequence"/>
</dbReference>
<protein>
    <submittedName>
        <fullName evidence="4">GuKc domain-containing protein</fullName>
    </submittedName>
</protein>
<dbReference type="PRINTS" id="PR01626">
    <property type="entry name" value="LCACHANNELB"/>
</dbReference>
<dbReference type="InterPro" id="IPR000584">
    <property type="entry name" value="VDCC_L_bsu"/>
</dbReference>
<dbReference type="SUPFAM" id="SSF52540">
    <property type="entry name" value="P-loop containing nucleoside triphosphate hydrolases"/>
    <property type="match status" value="1"/>
</dbReference>
<evidence type="ECO:0000313" key="3">
    <source>
        <dbReference type="Proteomes" id="UP000270296"/>
    </source>
</evidence>